<evidence type="ECO:0000256" key="9">
    <source>
        <dbReference type="ARBA" id="ARBA00023146"/>
    </source>
</evidence>
<dbReference type="GO" id="GO:0006426">
    <property type="term" value="P:glycyl-tRNA aminoacylation"/>
    <property type="evidence" value="ECO:0007669"/>
    <property type="project" value="UniProtKB-UniRule"/>
</dbReference>
<keyword evidence="9 11" id="KW-0030">Aminoacyl-tRNA synthetase</keyword>
<dbReference type="SMART" id="SM00836">
    <property type="entry name" value="DALR_1"/>
    <property type="match status" value="1"/>
</dbReference>
<keyword evidence="6 11" id="KW-0547">Nucleotide-binding</keyword>
<dbReference type="AlphaFoldDB" id="A0A5M8FUH4"/>
<reference evidence="13 14" key="1">
    <citation type="submission" date="2019-09" db="EMBL/GenBank/DDBJ databases">
        <title>Whole-genome sequence of the purple sulfur bacterium Thiohalocapsa marina DSM 19078.</title>
        <authorList>
            <person name="Kyndt J.A."/>
            <person name="Meyer T.E."/>
        </authorList>
    </citation>
    <scope>NUCLEOTIDE SEQUENCE [LARGE SCALE GENOMIC DNA]</scope>
    <source>
        <strain evidence="13 14">DSM 19078</strain>
    </source>
</reference>
<evidence type="ECO:0000256" key="1">
    <source>
        <dbReference type="ARBA" id="ARBA00004496"/>
    </source>
</evidence>
<evidence type="ECO:0000256" key="3">
    <source>
        <dbReference type="ARBA" id="ARBA00011209"/>
    </source>
</evidence>
<organism evidence="13 14">
    <name type="scientific">Thiohalocapsa marina</name>
    <dbReference type="NCBI Taxonomy" id="424902"/>
    <lineage>
        <taxon>Bacteria</taxon>
        <taxon>Pseudomonadati</taxon>
        <taxon>Pseudomonadota</taxon>
        <taxon>Gammaproteobacteria</taxon>
        <taxon>Chromatiales</taxon>
        <taxon>Chromatiaceae</taxon>
        <taxon>Thiohalocapsa</taxon>
    </lineage>
</organism>
<dbReference type="GO" id="GO:0006420">
    <property type="term" value="P:arginyl-tRNA aminoacylation"/>
    <property type="evidence" value="ECO:0007669"/>
    <property type="project" value="InterPro"/>
</dbReference>
<evidence type="ECO:0000256" key="6">
    <source>
        <dbReference type="ARBA" id="ARBA00022741"/>
    </source>
</evidence>
<dbReference type="Gene3D" id="1.10.730.10">
    <property type="entry name" value="Isoleucyl-tRNA Synthetase, Domain 1"/>
    <property type="match status" value="1"/>
</dbReference>
<accession>A0A5M8FUH4</accession>
<evidence type="ECO:0000256" key="4">
    <source>
        <dbReference type="ARBA" id="ARBA00022490"/>
    </source>
</evidence>
<comment type="catalytic activity">
    <reaction evidence="10 11">
        <text>tRNA(Gly) + glycine + ATP = glycyl-tRNA(Gly) + AMP + diphosphate</text>
        <dbReference type="Rhea" id="RHEA:16013"/>
        <dbReference type="Rhea" id="RHEA-COMP:9664"/>
        <dbReference type="Rhea" id="RHEA-COMP:9683"/>
        <dbReference type="ChEBI" id="CHEBI:30616"/>
        <dbReference type="ChEBI" id="CHEBI:33019"/>
        <dbReference type="ChEBI" id="CHEBI:57305"/>
        <dbReference type="ChEBI" id="CHEBI:78442"/>
        <dbReference type="ChEBI" id="CHEBI:78522"/>
        <dbReference type="ChEBI" id="CHEBI:456215"/>
        <dbReference type="EC" id="6.1.1.14"/>
    </reaction>
</comment>
<keyword evidence="4 11" id="KW-0963">Cytoplasm</keyword>
<comment type="caution">
    <text evidence="13">The sequence shown here is derived from an EMBL/GenBank/DDBJ whole genome shotgun (WGS) entry which is preliminary data.</text>
</comment>
<sequence length="687" mass="76173">MLVEIGTEELPPTALKRLSEAFADQLSTQLTEQRIGHGNLERFAAPRRLAVIIQDVQVRQPDQETLRRGPALAAAFDAQGQPSKAALGFARSCGVEVDALDREQTDKGEWLCFRQQATGERTLTLLPALVEAALGRLPIPRRMRWGDGDAEFVRPVHWVCGLLGAEPVPGRVLGLDIGTGSRGHRFHHPDRVQIPRPEAYAEALRAASVEPSLELRRQAIREQVLQLAASVHGHADLPDDLLDEVAALCEWPTALLGRFDADFLQVPAEVLIETMQKNQKYFPVFDDTGALMPWFITIANIRSRDPDLVRAGNERVIRPRFADARFFWEQDRKTPLADRRDALGSVVFQHKLGSLLDKSRRVAGLSRHIAGLLDYDQDEAERAAELAKCDLVTAMVGEFASLQGTMGRYYAQHDGERPGVVAAMEEQYLPRHAGDRLPTSDAGRTLALADKLDTLVGIFAIGQRPTGVKDPYGLRRAAIGVLRILIETPLALDLKDLLWQAAFGYRGVVEAEDAVTQVFDYMMERLPGYYGDMGVAAEVVDAVLSLGPQVPSDIDRRILAVAAFRQLEAAEALSAANKRIRNILKKSGDGIAADIDTTVRPEGLQEEAERRLAQGVEQMRARLAPMHAAQDYEGMLRTLAGLREDVDQFFDQVMVMTDDAELRRNRLALLRSLEQLFLLTADISRLH</sequence>
<evidence type="ECO:0000256" key="10">
    <source>
        <dbReference type="ARBA" id="ARBA00047937"/>
    </source>
</evidence>
<gene>
    <name evidence="11" type="primary">glyS</name>
    <name evidence="13" type="ORF">F2Q65_01610</name>
</gene>
<protein>
    <recommendedName>
        <fullName evidence="11">Glycine--tRNA ligase beta subunit</fullName>
        <ecNumber evidence="11">6.1.1.14</ecNumber>
    </recommendedName>
    <alternativeName>
        <fullName evidence="11">Glycyl-tRNA synthetase beta subunit</fullName>
        <shortName evidence="11">GlyRS</shortName>
    </alternativeName>
</protein>
<dbReference type="InterPro" id="IPR015944">
    <property type="entry name" value="Gly-tRNA-synth_bsu"/>
</dbReference>
<proteinExistence type="inferred from homology"/>
<evidence type="ECO:0000256" key="2">
    <source>
        <dbReference type="ARBA" id="ARBA00008226"/>
    </source>
</evidence>
<evidence type="ECO:0000313" key="14">
    <source>
        <dbReference type="Proteomes" id="UP000322981"/>
    </source>
</evidence>
<dbReference type="PRINTS" id="PR01045">
    <property type="entry name" value="TRNASYNTHGB"/>
</dbReference>
<dbReference type="Pfam" id="PF05746">
    <property type="entry name" value="DALR_1"/>
    <property type="match status" value="1"/>
</dbReference>
<comment type="similarity">
    <text evidence="2 11">Belongs to the class-II aminoacyl-tRNA synthetase family.</text>
</comment>
<dbReference type="GO" id="GO:0004820">
    <property type="term" value="F:glycine-tRNA ligase activity"/>
    <property type="evidence" value="ECO:0007669"/>
    <property type="project" value="UniProtKB-UniRule"/>
</dbReference>
<dbReference type="OrthoDB" id="9775440at2"/>
<dbReference type="PANTHER" id="PTHR30075">
    <property type="entry name" value="GLYCYL-TRNA SYNTHETASE"/>
    <property type="match status" value="1"/>
</dbReference>
<keyword evidence="7 11" id="KW-0067">ATP-binding</keyword>
<dbReference type="InterPro" id="IPR008909">
    <property type="entry name" value="DALR_anticod-bd"/>
</dbReference>
<dbReference type="EMBL" id="VWXX01000002">
    <property type="protein sequence ID" value="KAA6187481.1"/>
    <property type="molecule type" value="Genomic_DNA"/>
</dbReference>
<dbReference type="GO" id="GO:0005524">
    <property type="term" value="F:ATP binding"/>
    <property type="evidence" value="ECO:0007669"/>
    <property type="project" value="UniProtKB-UniRule"/>
</dbReference>
<evidence type="ECO:0000256" key="11">
    <source>
        <dbReference type="HAMAP-Rule" id="MF_00255"/>
    </source>
</evidence>
<evidence type="ECO:0000259" key="12">
    <source>
        <dbReference type="SMART" id="SM00836"/>
    </source>
</evidence>
<dbReference type="SUPFAM" id="SSF109604">
    <property type="entry name" value="HD-domain/PDEase-like"/>
    <property type="match status" value="1"/>
</dbReference>
<evidence type="ECO:0000256" key="8">
    <source>
        <dbReference type="ARBA" id="ARBA00022917"/>
    </source>
</evidence>
<dbReference type="HAMAP" id="MF_00255">
    <property type="entry name" value="Gly_tRNA_synth_beta"/>
    <property type="match status" value="1"/>
</dbReference>
<dbReference type="Proteomes" id="UP000322981">
    <property type="component" value="Unassembled WGS sequence"/>
</dbReference>
<dbReference type="EC" id="6.1.1.14" evidence="11"/>
<dbReference type="Pfam" id="PF02092">
    <property type="entry name" value="tRNA_synt_2f"/>
    <property type="match status" value="1"/>
</dbReference>
<keyword evidence="5 11" id="KW-0436">Ligase</keyword>
<dbReference type="PROSITE" id="PS50861">
    <property type="entry name" value="AA_TRNA_LIGASE_II_GLYAB"/>
    <property type="match status" value="1"/>
</dbReference>
<evidence type="ECO:0000313" key="13">
    <source>
        <dbReference type="EMBL" id="KAA6187481.1"/>
    </source>
</evidence>
<evidence type="ECO:0000256" key="7">
    <source>
        <dbReference type="ARBA" id="ARBA00022840"/>
    </source>
</evidence>
<dbReference type="GO" id="GO:0004814">
    <property type="term" value="F:arginine-tRNA ligase activity"/>
    <property type="evidence" value="ECO:0007669"/>
    <property type="project" value="InterPro"/>
</dbReference>
<comment type="subunit">
    <text evidence="3 11">Tetramer of two alpha and two beta subunits.</text>
</comment>
<name>A0A5M8FUH4_9GAMM</name>
<dbReference type="NCBIfam" id="TIGR00211">
    <property type="entry name" value="glyS"/>
    <property type="match status" value="1"/>
</dbReference>
<keyword evidence="8 11" id="KW-0648">Protein biosynthesis</keyword>
<dbReference type="PANTHER" id="PTHR30075:SF2">
    <property type="entry name" value="GLYCINE--TRNA LIGASE, CHLOROPLASTIC_MITOCHONDRIAL 2"/>
    <property type="match status" value="1"/>
</dbReference>
<evidence type="ECO:0000256" key="5">
    <source>
        <dbReference type="ARBA" id="ARBA00022598"/>
    </source>
</evidence>
<keyword evidence="14" id="KW-1185">Reference proteome</keyword>
<dbReference type="InterPro" id="IPR006194">
    <property type="entry name" value="Gly-tRNA-synth_heterodimer"/>
</dbReference>
<comment type="subcellular location">
    <subcellularLocation>
        <location evidence="1 11">Cytoplasm</location>
    </subcellularLocation>
</comment>
<feature type="domain" description="DALR anticodon binding" evidence="12">
    <location>
        <begin position="579"/>
        <end position="686"/>
    </location>
</feature>
<dbReference type="GO" id="GO:0005829">
    <property type="term" value="C:cytosol"/>
    <property type="evidence" value="ECO:0007669"/>
    <property type="project" value="TreeGrafter"/>
</dbReference>